<keyword evidence="2" id="KW-0547">Nucleotide-binding</keyword>
<dbReference type="OrthoDB" id="2110130at2759"/>
<accession>A0A9N8EII6</accession>
<dbReference type="Proteomes" id="UP001153069">
    <property type="component" value="Unassembled WGS sequence"/>
</dbReference>
<organism evidence="6 7">
    <name type="scientific">Seminavis robusta</name>
    <dbReference type="NCBI Taxonomy" id="568900"/>
    <lineage>
        <taxon>Eukaryota</taxon>
        <taxon>Sar</taxon>
        <taxon>Stramenopiles</taxon>
        <taxon>Ochrophyta</taxon>
        <taxon>Bacillariophyta</taxon>
        <taxon>Bacillariophyceae</taxon>
        <taxon>Bacillariophycidae</taxon>
        <taxon>Naviculales</taxon>
        <taxon>Naviculaceae</taxon>
        <taxon>Seminavis</taxon>
    </lineage>
</organism>
<dbReference type="EMBL" id="CAICTM010001252">
    <property type="protein sequence ID" value="CAB9521961.1"/>
    <property type="molecule type" value="Genomic_DNA"/>
</dbReference>
<dbReference type="CDD" id="cd03221">
    <property type="entry name" value="ABCF_EF-3"/>
    <property type="match status" value="2"/>
</dbReference>
<comment type="caution">
    <text evidence="6">The sequence shown here is derived from an EMBL/GenBank/DDBJ whole genome shotgun (WGS) entry which is preliminary data.</text>
</comment>
<dbReference type="GO" id="GO:0005524">
    <property type="term" value="F:ATP binding"/>
    <property type="evidence" value="ECO:0007669"/>
    <property type="project" value="UniProtKB-KW"/>
</dbReference>
<dbReference type="AlphaFoldDB" id="A0A9N8EII6"/>
<dbReference type="InterPro" id="IPR017871">
    <property type="entry name" value="ABC_transporter-like_CS"/>
</dbReference>
<dbReference type="FunFam" id="3.40.50.300:FF:001092">
    <property type="entry name" value="ATP-binding cassette sub-family F member 2"/>
    <property type="match status" value="1"/>
</dbReference>
<dbReference type="SUPFAM" id="SSF52540">
    <property type="entry name" value="P-loop containing nucleoside triphosphate hydrolases"/>
    <property type="match status" value="2"/>
</dbReference>
<dbReference type="PROSITE" id="PS50893">
    <property type="entry name" value="ABC_TRANSPORTER_2"/>
    <property type="match status" value="2"/>
</dbReference>
<evidence type="ECO:0000313" key="6">
    <source>
        <dbReference type="EMBL" id="CAB9521961.1"/>
    </source>
</evidence>
<dbReference type="InterPro" id="IPR003593">
    <property type="entry name" value="AAA+_ATPase"/>
</dbReference>
<dbReference type="InterPro" id="IPR027417">
    <property type="entry name" value="P-loop_NTPase"/>
</dbReference>
<feature type="compositionally biased region" description="Gly residues" evidence="4">
    <location>
        <begin position="139"/>
        <end position="151"/>
    </location>
</feature>
<feature type="domain" description="ABC transporter" evidence="5">
    <location>
        <begin position="535"/>
        <end position="767"/>
    </location>
</feature>
<keyword evidence="7" id="KW-1185">Reference proteome</keyword>
<dbReference type="InterPro" id="IPR003439">
    <property type="entry name" value="ABC_transporter-like_ATP-bd"/>
</dbReference>
<evidence type="ECO:0000256" key="3">
    <source>
        <dbReference type="ARBA" id="ARBA00022840"/>
    </source>
</evidence>
<evidence type="ECO:0000256" key="2">
    <source>
        <dbReference type="ARBA" id="ARBA00022741"/>
    </source>
</evidence>
<feature type="region of interest" description="Disordered" evidence="4">
    <location>
        <begin position="100"/>
        <end position="155"/>
    </location>
</feature>
<dbReference type="FunFam" id="3.40.50.300:FF:000011">
    <property type="entry name" value="Putative ABC transporter ATP-binding component"/>
    <property type="match status" value="1"/>
</dbReference>
<evidence type="ECO:0000256" key="4">
    <source>
        <dbReference type="SAM" id="MobiDB-lite"/>
    </source>
</evidence>
<sequence length="770" mass="83323">MPEEAAVTAACAKLLPGLDNDIFDYLVGLLQEDIDDPEETAETIAQFLVGADFCDDEELAQATAQGLLEELNATSNAATTSSNSTTRKLEQPIAALSLQDVTTQSSEAKSKVNTIMEDQTATSSKQARAAKKKQAANKKGGGGGTASGSGGSSSSKLTVLEQAQAEKMELEAELQEARVASIQSRRALGAYKGALDAATFTLPNPGGGQPLLEDASCTFGWGRRYGLIGRNGTGKSTLLRAFAARRVGNIPPNVTVHYVSQEVNLTESQRGKTPVECVVDADLERRLLLEELASLETLLNAPPDDFNAVEGSKQHANVLSRLEEIGSDSATRRATQLLENLGFSPELQARPLAQLSGGWRVRTMLAAAIFAKPDLLLLDEPTNHLSILAVMWLARELATSETWKDRMVIIVSHDRHFMDEVCSDCLHISGAARRLTQTRGTYSKWAKQRKEQQVRFAKEQEHRQQEIDKLREYAGHGFKYGGSASQINKMGMKAKQADKLEEAHAAHAEELAALQEDMELSMKIHSGGEIDGFLVQLMDVGFGYPNSTPARLFEHCEFGITAKSRIVLLGENGNGKSTLVKLLMGELEPCEGDIRRSPHARFAVVNQHHADQIDLTMTPLEFIAKQYPGDGSYEHMQKLRGHLSSCGVTAGAGGNGPTKVLDLQNTPASALSGGQRSRVALAAVSYAKPHVLILDEPTNNLDLESVAALAESVQSFQGAVVCVSHDQFFVTAVANEAWVVNGGRVTQVESFDAYRAKQLKVLNKQQQYAS</sequence>
<feature type="compositionally biased region" description="Polar residues" evidence="4">
    <location>
        <begin position="100"/>
        <end position="117"/>
    </location>
</feature>
<evidence type="ECO:0000256" key="1">
    <source>
        <dbReference type="ARBA" id="ARBA00022737"/>
    </source>
</evidence>
<name>A0A9N8EII6_9STRA</name>
<evidence type="ECO:0000259" key="5">
    <source>
        <dbReference type="PROSITE" id="PS50893"/>
    </source>
</evidence>
<dbReference type="SMART" id="SM00382">
    <property type="entry name" value="AAA"/>
    <property type="match status" value="2"/>
</dbReference>
<keyword evidence="3" id="KW-0067">ATP-binding</keyword>
<dbReference type="InterPro" id="IPR050611">
    <property type="entry name" value="ABCF"/>
</dbReference>
<evidence type="ECO:0000313" key="7">
    <source>
        <dbReference type="Proteomes" id="UP001153069"/>
    </source>
</evidence>
<dbReference type="Pfam" id="PF00005">
    <property type="entry name" value="ABC_tran"/>
    <property type="match status" value="2"/>
</dbReference>
<gene>
    <name evidence="6" type="ORF">SEMRO_1254_G256400.2</name>
</gene>
<dbReference type="PROSITE" id="PS00211">
    <property type="entry name" value="ABC_TRANSPORTER_1"/>
    <property type="match status" value="1"/>
</dbReference>
<protein>
    <recommendedName>
        <fullName evidence="5">ABC transporter domain-containing protein</fullName>
    </recommendedName>
</protein>
<keyword evidence="1" id="KW-0677">Repeat</keyword>
<dbReference type="GO" id="GO:0016887">
    <property type="term" value="F:ATP hydrolysis activity"/>
    <property type="evidence" value="ECO:0007669"/>
    <property type="project" value="InterPro"/>
</dbReference>
<dbReference type="PANTHER" id="PTHR19211">
    <property type="entry name" value="ATP-BINDING TRANSPORT PROTEIN-RELATED"/>
    <property type="match status" value="1"/>
</dbReference>
<reference evidence="6" key="1">
    <citation type="submission" date="2020-06" db="EMBL/GenBank/DDBJ databases">
        <authorList>
            <consortium name="Plant Systems Biology data submission"/>
        </authorList>
    </citation>
    <scope>NUCLEOTIDE SEQUENCE</scope>
    <source>
        <strain evidence="6">D6</strain>
    </source>
</reference>
<proteinExistence type="predicted"/>
<feature type="domain" description="ABC transporter" evidence="5">
    <location>
        <begin position="195"/>
        <end position="454"/>
    </location>
</feature>
<dbReference type="Gene3D" id="3.40.50.300">
    <property type="entry name" value="P-loop containing nucleotide triphosphate hydrolases"/>
    <property type="match status" value="2"/>
</dbReference>
<dbReference type="PANTHER" id="PTHR19211:SF14">
    <property type="entry name" value="ATP-BINDING CASSETTE SUB-FAMILY F MEMBER 1"/>
    <property type="match status" value="1"/>
</dbReference>